<evidence type="ECO:0000313" key="3">
    <source>
        <dbReference type="Proteomes" id="UP000199182"/>
    </source>
</evidence>
<protein>
    <submittedName>
        <fullName evidence="2">Ribosomal protein L7Ae</fullName>
    </submittedName>
</protein>
<dbReference type="Pfam" id="PF01248">
    <property type="entry name" value="Ribosomal_L7Ae"/>
    <property type="match status" value="1"/>
</dbReference>
<organism evidence="2 3">
    <name type="scientific">Acetanaerobacterium elongatum</name>
    <dbReference type="NCBI Taxonomy" id="258515"/>
    <lineage>
        <taxon>Bacteria</taxon>
        <taxon>Bacillati</taxon>
        <taxon>Bacillota</taxon>
        <taxon>Clostridia</taxon>
        <taxon>Eubacteriales</taxon>
        <taxon>Oscillospiraceae</taxon>
        <taxon>Acetanaerobacterium</taxon>
    </lineage>
</organism>
<accession>A0A1G9WPY3</accession>
<feature type="domain" description="Ribosomal protein eL8/eL30/eS12/Gadd45" evidence="1">
    <location>
        <begin position="10"/>
        <end position="92"/>
    </location>
</feature>
<dbReference type="InterPro" id="IPR004038">
    <property type="entry name" value="Ribosomal_eL8/eL30/eS12/Gad45"/>
</dbReference>
<evidence type="ECO:0000259" key="1">
    <source>
        <dbReference type="Pfam" id="PF01248"/>
    </source>
</evidence>
<dbReference type="OrthoDB" id="9794863at2"/>
<keyword evidence="2" id="KW-0687">Ribonucleoprotein</keyword>
<dbReference type="STRING" id="258515.SAMN05192585_10673"/>
<keyword evidence="2" id="KW-0689">Ribosomal protein</keyword>
<dbReference type="GO" id="GO:0005840">
    <property type="term" value="C:ribosome"/>
    <property type="evidence" value="ECO:0007669"/>
    <property type="project" value="UniProtKB-KW"/>
</dbReference>
<keyword evidence="3" id="KW-1185">Reference proteome</keyword>
<name>A0A1G9WPY3_9FIRM</name>
<dbReference type="InterPro" id="IPR029064">
    <property type="entry name" value="Ribosomal_eL30-like_sf"/>
</dbReference>
<gene>
    <name evidence="2" type="ORF">SAMN05192585_10673</name>
</gene>
<reference evidence="2 3" key="1">
    <citation type="submission" date="2016-10" db="EMBL/GenBank/DDBJ databases">
        <authorList>
            <person name="de Groot N.N."/>
        </authorList>
    </citation>
    <scope>NUCLEOTIDE SEQUENCE [LARGE SCALE GENOMIC DNA]</scope>
    <source>
        <strain evidence="2 3">CGMCC 1.5012</strain>
    </source>
</reference>
<dbReference type="SUPFAM" id="SSF55315">
    <property type="entry name" value="L30e-like"/>
    <property type="match status" value="1"/>
</dbReference>
<sequence length="107" mass="11517">MDSDNAKLLAMIGMSRRAGKLVLGFDVVADTVRSGKVQSVFYASDISPKTLKELRFLCERESAEAVAVNATMDEIGHITAKRVGIFAVTDAGLRRKISELAECGGKI</sequence>
<dbReference type="AlphaFoldDB" id="A0A1G9WPY3"/>
<dbReference type="Proteomes" id="UP000199182">
    <property type="component" value="Unassembled WGS sequence"/>
</dbReference>
<dbReference type="EMBL" id="FNID01000006">
    <property type="protein sequence ID" value="SDM86165.1"/>
    <property type="molecule type" value="Genomic_DNA"/>
</dbReference>
<proteinExistence type="predicted"/>
<dbReference type="Gene3D" id="3.30.1330.30">
    <property type="match status" value="1"/>
</dbReference>
<evidence type="ECO:0000313" key="2">
    <source>
        <dbReference type="EMBL" id="SDM86165.1"/>
    </source>
</evidence>
<dbReference type="RefSeq" id="WP_092638431.1">
    <property type="nucleotide sequence ID" value="NZ_FNID01000006.1"/>
</dbReference>